<dbReference type="GO" id="GO:0030488">
    <property type="term" value="P:tRNA methylation"/>
    <property type="evidence" value="ECO:0007669"/>
    <property type="project" value="InterPro"/>
</dbReference>
<dbReference type="OrthoDB" id="5585464at2759"/>
<dbReference type="InterPro" id="IPR014816">
    <property type="entry name" value="tRNA_MeTrfase_Gcd14"/>
</dbReference>
<dbReference type="PROSITE" id="PS51620">
    <property type="entry name" value="SAM_TRM61"/>
    <property type="match status" value="1"/>
</dbReference>
<dbReference type="SUPFAM" id="SSF56112">
    <property type="entry name" value="Protein kinase-like (PK-like)"/>
    <property type="match status" value="1"/>
</dbReference>
<dbReference type="Proteomes" id="UP000034841">
    <property type="component" value="Unassembled WGS sequence"/>
</dbReference>
<dbReference type="SUPFAM" id="SSF53335">
    <property type="entry name" value="S-adenosyl-L-methionine-dependent methyltransferases"/>
    <property type="match status" value="1"/>
</dbReference>
<dbReference type="GO" id="GO:0005739">
    <property type="term" value="C:mitochondrion"/>
    <property type="evidence" value="ECO:0007669"/>
    <property type="project" value="TreeGrafter"/>
</dbReference>
<dbReference type="AlphaFoldDB" id="A0A0F8CQS6"/>
<evidence type="ECO:0000256" key="1">
    <source>
        <dbReference type="ARBA" id="ARBA00012796"/>
    </source>
</evidence>
<evidence type="ECO:0000313" key="5">
    <source>
        <dbReference type="EMBL" id="KKF93062.1"/>
    </source>
</evidence>
<dbReference type="Gene3D" id="3.40.50.150">
    <property type="entry name" value="Vaccinia Virus protein VP39"/>
    <property type="match status" value="1"/>
</dbReference>
<keyword evidence="5" id="KW-0808">Transferase</keyword>
<dbReference type="InterPro" id="IPR011009">
    <property type="entry name" value="Kinase-like_dom_sf"/>
</dbReference>
<dbReference type="EMBL" id="LBBL01000283">
    <property type="protein sequence ID" value="KKF93062.1"/>
    <property type="molecule type" value="Genomic_DNA"/>
</dbReference>
<dbReference type="GO" id="GO:0160107">
    <property type="term" value="F:tRNA (adenine(58)-N1)-methyltransferase activity"/>
    <property type="evidence" value="ECO:0007669"/>
    <property type="project" value="UniProtKB-EC"/>
</dbReference>
<reference evidence="5 6" key="1">
    <citation type="submission" date="2015-04" db="EMBL/GenBank/DDBJ databases">
        <title>Genome sequence of Ceratocystis platani, a major pathogen of plane trees.</title>
        <authorList>
            <person name="Belbahri L."/>
        </authorList>
    </citation>
    <scope>NUCLEOTIDE SEQUENCE [LARGE SCALE GENOMIC DNA]</scope>
    <source>
        <strain evidence="5 6">CFO</strain>
    </source>
</reference>
<dbReference type="EC" id="2.1.1.220" evidence="1"/>
<proteinExistence type="predicted"/>
<dbReference type="PANTHER" id="PTHR12133">
    <property type="entry name" value="TRNA (ADENINE(58)-N(1))-METHYLTRANSFERASE"/>
    <property type="match status" value="1"/>
</dbReference>
<name>A0A0F8CQS6_CERFI</name>
<keyword evidence="6" id="KW-1185">Reference proteome</keyword>
<dbReference type="PANTHER" id="PTHR12133:SF1">
    <property type="entry name" value="TRNA (ADENINE(58)-N(1))-METHYLTRANSFERASE, MITOCHONDRIAL"/>
    <property type="match status" value="1"/>
</dbReference>
<protein>
    <recommendedName>
        <fullName evidence="2">tRNA (adenine(58)-N(1))-methyltransferase catalytic subunit TRM61</fullName>
        <ecNumber evidence="1">2.1.1.220</ecNumber>
    </recommendedName>
    <alternativeName>
        <fullName evidence="3">tRNA(m1A58)-methyltransferase subunit TRM61</fullName>
    </alternativeName>
</protein>
<evidence type="ECO:0000256" key="3">
    <source>
        <dbReference type="ARBA" id="ARBA00033309"/>
    </source>
</evidence>
<evidence type="ECO:0000256" key="2">
    <source>
        <dbReference type="ARBA" id="ARBA00015963"/>
    </source>
</evidence>
<evidence type="ECO:0000256" key="4">
    <source>
        <dbReference type="SAM" id="MobiDB-lite"/>
    </source>
</evidence>
<evidence type="ECO:0000313" key="6">
    <source>
        <dbReference type="Proteomes" id="UP000034841"/>
    </source>
</evidence>
<feature type="compositionally biased region" description="Polar residues" evidence="4">
    <location>
        <begin position="799"/>
        <end position="825"/>
    </location>
</feature>
<dbReference type="InterPro" id="IPR029063">
    <property type="entry name" value="SAM-dependent_MTases_sf"/>
</dbReference>
<dbReference type="GO" id="GO:0031515">
    <property type="term" value="C:tRNA (m1A) methyltransferase complex"/>
    <property type="evidence" value="ECO:0007669"/>
    <property type="project" value="InterPro"/>
</dbReference>
<feature type="region of interest" description="Disordered" evidence="4">
    <location>
        <begin position="791"/>
        <end position="839"/>
    </location>
</feature>
<sequence length="839" mass="93847">MRIVFKPADILSLFDAHFTHEQGFVFLFGTDVTPIVSKQDAIYVLEGTSRQRYALRIPVHLSKKCKRDITHAVQRQVNLLRRLADSGFSWSPRLMAQNIEFDNHIGFPYVILGWMEGRALKWDDKTPSERGVRNKVLWQMADIILELALCTQETRCGHTASSYTMGLIDSQIIRTAQGEDPGVTLKDCITQKALVHHALQGVPEISSFSLSHESLCASNIIVDDNYNVVGIVGWGFSRPLPIQFALRFPQFLTVDHDIDLANPDITDLGSKDLLPISLTLHDDRLFFLTSVLTNVESQSPSADIRRWVSFAFADPNSNWRHLIVESVLKPDVYSWMAKCGWLLDVTKELRPTKEDLIREVDGFEEFLEHSAGSIKGPDRKTLLKAPVQEYDTLLLHQKSPTGGKFTLTPPIRPNETLKIAYDGELSTDLLLQRNILDAVTDSRGRMVDIYEPTLPAYVHHAPSRLATPIYAQDANLITSLFDLHPDPDPAAAPIEIFEAGTGIGGLTLHLARAIHAANPPVPAALRHALVRGDYKLPSVRDNSNEPLVEDHHKMTFADPSLQAMHDEYLALRRAVVHTLDVRHSHSRYAHKMVRHFRQAQYLLDVSFHVAEIQTYLEQRLAETHGKPFLTHAFLDLPEPEEHVHAVMQALKPDGTLLVFAPSITQIACVVKWVGGGTERKPLRLEKTLELPMATNNETSLRIGSGGKEWDVRYVKTKKALLEASKEDSTDEATTGSAKEDVLVCRPMVYQRIVGGGFIGVFRKLLDQCDRQVFEGSLKQFKRKSRRVNEDTIGKVEMASETTSGDSAGVNTSTEAEASVSINGHGNDSLPEDSRQSHNL</sequence>
<keyword evidence="5" id="KW-0489">Methyltransferase</keyword>
<gene>
    <name evidence="5" type="primary">trmI</name>
    <name evidence="5" type="ORF">CFO_g4590</name>
</gene>
<accession>A0A0F8CQS6</accession>
<comment type="caution">
    <text evidence="5">The sequence shown here is derived from an EMBL/GenBank/DDBJ whole genome shotgun (WGS) entry which is preliminary data.</text>
</comment>
<organism evidence="5 6">
    <name type="scientific">Ceratocystis fimbriata f. sp. platani</name>
    <dbReference type="NCBI Taxonomy" id="88771"/>
    <lineage>
        <taxon>Eukaryota</taxon>
        <taxon>Fungi</taxon>
        <taxon>Dikarya</taxon>
        <taxon>Ascomycota</taxon>
        <taxon>Pezizomycotina</taxon>
        <taxon>Sordariomycetes</taxon>
        <taxon>Hypocreomycetidae</taxon>
        <taxon>Microascales</taxon>
        <taxon>Ceratocystidaceae</taxon>
        <taxon>Ceratocystis</taxon>
    </lineage>
</organism>